<proteinExistence type="predicted"/>
<evidence type="ECO:0000313" key="9">
    <source>
        <dbReference type="EMBL" id="EPF93386.1"/>
    </source>
</evidence>
<keyword evidence="10" id="KW-1185">Reference proteome</keyword>
<protein>
    <recommendedName>
        <fullName evidence="11">C4-dicarboxylate transporter</fullName>
    </recommendedName>
</protein>
<evidence type="ECO:0000256" key="5">
    <source>
        <dbReference type="ARBA" id="ARBA00022847"/>
    </source>
</evidence>
<dbReference type="GO" id="GO:0015138">
    <property type="term" value="F:fumarate transmembrane transporter activity"/>
    <property type="evidence" value="ECO:0007669"/>
    <property type="project" value="TreeGrafter"/>
</dbReference>
<name>A0A829HN13_9GAMM</name>
<dbReference type="InterPro" id="IPR001991">
    <property type="entry name" value="Na-dicarboxylate_symporter"/>
</dbReference>
<reference evidence="9 10" key="1">
    <citation type="submission" date="2013-06" db="EMBL/GenBank/DDBJ databases">
        <title>The Genome Sequence of Acinetobacter gyllenbergii CIP 110306.</title>
        <authorList>
            <consortium name="The Broad Institute Genome Sequencing Platform"/>
            <consortium name="The Broad Institute Genome Sequencing Center for Infectious Disease"/>
            <person name="Cerqueira G."/>
            <person name="Feldgarden M."/>
            <person name="Courvalin P."/>
            <person name="Perichon B."/>
            <person name="Grillot-Courvalin C."/>
            <person name="Clermont D."/>
            <person name="Rocha E."/>
            <person name="Yoon E.-J."/>
            <person name="Nemec A."/>
            <person name="Young S.K."/>
            <person name="Zeng Q."/>
            <person name="Gargeya S."/>
            <person name="Fitzgerald M."/>
            <person name="Abouelleil A."/>
            <person name="Alvarado L."/>
            <person name="Berlin A.M."/>
            <person name="Chapman S.B."/>
            <person name="Dewar J."/>
            <person name="Goldberg J."/>
            <person name="Griggs A."/>
            <person name="Gujja S."/>
            <person name="Hansen M."/>
            <person name="Howarth C."/>
            <person name="Imamovic A."/>
            <person name="Larimer J."/>
            <person name="McCowan C."/>
            <person name="Murphy C."/>
            <person name="Pearson M."/>
            <person name="Priest M."/>
            <person name="Roberts A."/>
            <person name="Saif S."/>
            <person name="Shea T."/>
            <person name="Sykes S."/>
            <person name="Wortman J."/>
            <person name="Nusbaum C."/>
            <person name="Birren B."/>
        </authorList>
    </citation>
    <scope>NUCLEOTIDE SEQUENCE [LARGE SCALE GENOMIC DNA]</scope>
    <source>
        <strain evidence="9 10">CIP 110306</strain>
    </source>
</reference>
<dbReference type="PANTHER" id="PTHR42865:SF1">
    <property type="entry name" value="AEROBIC C4-DICARBOXYLATE TRANSPORT PROTEIN"/>
    <property type="match status" value="1"/>
</dbReference>
<organism evidence="9 10">
    <name type="scientific">Acinetobacter gyllenbergii CIP 110306 = MTCC 11365</name>
    <dbReference type="NCBI Taxonomy" id="1217657"/>
    <lineage>
        <taxon>Bacteria</taxon>
        <taxon>Pseudomonadati</taxon>
        <taxon>Pseudomonadota</taxon>
        <taxon>Gammaproteobacteria</taxon>
        <taxon>Moraxellales</taxon>
        <taxon>Moraxellaceae</taxon>
        <taxon>Acinetobacter</taxon>
    </lineage>
</organism>
<keyword evidence="6 8" id="KW-1133">Transmembrane helix</keyword>
<evidence type="ECO:0000256" key="2">
    <source>
        <dbReference type="ARBA" id="ARBA00022448"/>
    </source>
</evidence>
<feature type="transmembrane region" description="Helical" evidence="8">
    <location>
        <begin position="47"/>
        <end position="66"/>
    </location>
</feature>
<keyword evidence="5" id="KW-0769">Symport</keyword>
<dbReference type="GO" id="GO:0070778">
    <property type="term" value="P:L-aspartate transmembrane transport"/>
    <property type="evidence" value="ECO:0007669"/>
    <property type="project" value="TreeGrafter"/>
</dbReference>
<feature type="transmembrane region" description="Helical" evidence="8">
    <location>
        <begin position="389"/>
        <end position="414"/>
    </location>
</feature>
<keyword evidence="7 8" id="KW-0472">Membrane</keyword>
<evidence type="ECO:0000256" key="8">
    <source>
        <dbReference type="SAM" id="Phobius"/>
    </source>
</evidence>
<evidence type="ECO:0000256" key="7">
    <source>
        <dbReference type="ARBA" id="ARBA00023136"/>
    </source>
</evidence>
<feature type="transmembrane region" description="Helical" evidence="8">
    <location>
        <begin position="117"/>
        <end position="135"/>
    </location>
</feature>
<feature type="transmembrane region" description="Helical" evidence="8">
    <location>
        <begin position="86"/>
        <end position="105"/>
    </location>
</feature>
<gene>
    <name evidence="9" type="ORF">F957_00182</name>
</gene>
<evidence type="ECO:0000256" key="4">
    <source>
        <dbReference type="ARBA" id="ARBA00022692"/>
    </source>
</evidence>
<dbReference type="EMBL" id="ATGG01000003">
    <property type="protein sequence ID" value="EPF93386.1"/>
    <property type="molecule type" value="Genomic_DNA"/>
</dbReference>
<dbReference type="PROSITE" id="PS00714">
    <property type="entry name" value="NA_DICARBOXYL_SYMP_2"/>
    <property type="match status" value="1"/>
</dbReference>
<comment type="caution">
    <text evidence="9">The sequence shown here is derived from an EMBL/GenBank/DDBJ whole genome shotgun (WGS) entry which is preliminary data.</text>
</comment>
<evidence type="ECO:0008006" key="11">
    <source>
        <dbReference type="Google" id="ProtNLM"/>
    </source>
</evidence>
<dbReference type="Proteomes" id="UP000014523">
    <property type="component" value="Unassembled WGS sequence"/>
</dbReference>
<keyword evidence="3" id="KW-1003">Cell membrane</keyword>
<evidence type="ECO:0000256" key="6">
    <source>
        <dbReference type="ARBA" id="ARBA00022989"/>
    </source>
</evidence>
<dbReference type="PANTHER" id="PTHR42865">
    <property type="entry name" value="PROTON/GLUTAMATE-ASPARTATE SYMPORTER"/>
    <property type="match status" value="1"/>
</dbReference>
<evidence type="ECO:0000256" key="3">
    <source>
        <dbReference type="ARBA" id="ARBA00022475"/>
    </source>
</evidence>
<dbReference type="AlphaFoldDB" id="A0A829HN13"/>
<keyword evidence="4 8" id="KW-0812">Transmembrane</keyword>
<dbReference type="InterPro" id="IPR018107">
    <property type="entry name" value="Na-dicarboxylate_symporter_CS"/>
</dbReference>
<sequence>MVYFIVIISELRICILNNNQEMEYDQRTLSTSIELEKVIPKKPFWKTLIFQMVLGLLLGLLVGHFFPLFATELSPLSAAFMKLIKAVVGLIIFCTIAVGIARIGSQASVGRIALKSILYFEIMTTLAMIVGLVIVNTVKPGEKMNIDPTKLDSSSLTNFSHTAESHTIVGWLMTIIPDTFVSAFTNGNILPILFIAILFGVAFLKMGHAAEPIVHLIEKLSEAIFIIVGMIMKLAPLAVFGAISYTIGKYGVESFIPLIKFLLLFYVCCSAFILIVLGSVSYLYQINIFKLIRYFKEELILAFSTASSEAALPNVMKKLEQYGCKKHVVGFVIPAGFSFNLDGSSMYFIMAIIFLAQACNINLTLIQEISLILIFMITSKGIAGVAGSGFVTLIATLSIFPYVPVAAVVLLLGIDRFMDSMRTFTNLIGNIVAVCIVDKSESKKAN</sequence>
<feature type="transmembrane region" description="Helical" evidence="8">
    <location>
        <begin position="259"/>
        <end position="284"/>
    </location>
</feature>
<dbReference type="SUPFAM" id="SSF118215">
    <property type="entry name" value="Proton glutamate symport protein"/>
    <property type="match status" value="1"/>
</dbReference>
<dbReference type="PRINTS" id="PR00173">
    <property type="entry name" value="EDTRNSPORT"/>
</dbReference>
<evidence type="ECO:0000313" key="10">
    <source>
        <dbReference type="Proteomes" id="UP000014523"/>
    </source>
</evidence>
<accession>A0A829HN13</accession>
<dbReference type="FunFam" id="1.10.3860.10:FF:000001">
    <property type="entry name" value="C4-dicarboxylate transport protein"/>
    <property type="match status" value="1"/>
</dbReference>
<dbReference type="GO" id="GO:0015366">
    <property type="term" value="F:malate:proton symporter activity"/>
    <property type="evidence" value="ECO:0007669"/>
    <property type="project" value="TreeGrafter"/>
</dbReference>
<dbReference type="GO" id="GO:0005886">
    <property type="term" value="C:plasma membrane"/>
    <property type="evidence" value="ECO:0007669"/>
    <property type="project" value="UniProtKB-SubCell"/>
</dbReference>
<dbReference type="InterPro" id="IPR036458">
    <property type="entry name" value="Na:dicarbo_symporter_sf"/>
</dbReference>
<dbReference type="Pfam" id="PF00375">
    <property type="entry name" value="SDF"/>
    <property type="match status" value="1"/>
</dbReference>
<keyword evidence="2" id="KW-0813">Transport</keyword>
<feature type="transmembrane region" description="Helical" evidence="8">
    <location>
        <begin position="224"/>
        <end position="247"/>
    </location>
</feature>
<dbReference type="GO" id="GO:0015141">
    <property type="term" value="F:succinate transmembrane transporter activity"/>
    <property type="evidence" value="ECO:0007669"/>
    <property type="project" value="TreeGrafter"/>
</dbReference>
<feature type="transmembrane region" description="Helical" evidence="8">
    <location>
        <begin position="347"/>
        <end position="377"/>
    </location>
</feature>
<feature type="transmembrane region" description="Helical" evidence="8">
    <location>
        <begin position="180"/>
        <end position="204"/>
    </location>
</feature>
<evidence type="ECO:0000256" key="1">
    <source>
        <dbReference type="ARBA" id="ARBA00004651"/>
    </source>
</evidence>
<comment type="subcellular location">
    <subcellularLocation>
        <location evidence="1">Cell membrane</location>
        <topology evidence="1">Multi-pass membrane protein</topology>
    </subcellularLocation>
</comment>
<dbReference type="Gene3D" id="1.10.3860.10">
    <property type="entry name" value="Sodium:dicarboxylate symporter"/>
    <property type="match status" value="1"/>
</dbReference>